<accession>A0ABV8X6W2</accession>
<gene>
    <name evidence="9" type="ORF">ACFOZY_07945</name>
</gene>
<reference evidence="10" key="1">
    <citation type="journal article" date="2019" name="Int. J. Syst. Evol. Microbiol.">
        <title>The Global Catalogue of Microorganisms (GCM) 10K type strain sequencing project: providing services to taxonomists for standard genome sequencing and annotation.</title>
        <authorList>
            <consortium name="The Broad Institute Genomics Platform"/>
            <consortium name="The Broad Institute Genome Sequencing Center for Infectious Disease"/>
            <person name="Wu L."/>
            <person name="Ma J."/>
        </authorList>
    </citation>
    <scope>NUCLEOTIDE SEQUENCE [LARGE SCALE GENOMIC DNA]</scope>
    <source>
        <strain evidence="10">CCUG 59778</strain>
    </source>
</reference>
<name>A0ABV8X6W2_9LACT</name>
<feature type="transmembrane region" description="Helical" evidence="8">
    <location>
        <begin position="271"/>
        <end position="289"/>
    </location>
</feature>
<dbReference type="PANTHER" id="PTHR34975">
    <property type="entry name" value="SPORE GERMINATION PROTEIN A2"/>
    <property type="match status" value="1"/>
</dbReference>
<dbReference type="InterPro" id="IPR004761">
    <property type="entry name" value="Spore_GerAB"/>
</dbReference>
<dbReference type="Proteomes" id="UP001595817">
    <property type="component" value="Unassembled WGS sequence"/>
</dbReference>
<keyword evidence="7 8" id="KW-0472">Membrane</keyword>
<evidence type="ECO:0000313" key="9">
    <source>
        <dbReference type="EMBL" id="MFC4410352.1"/>
    </source>
</evidence>
<keyword evidence="4" id="KW-0309">Germination</keyword>
<feature type="transmembrane region" description="Helical" evidence="8">
    <location>
        <begin position="301"/>
        <end position="319"/>
    </location>
</feature>
<dbReference type="PANTHER" id="PTHR34975:SF2">
    <property type="entry name" value="SPORE GERMINATION PROTEIN A2"/>
    <property type="match status" value="1"/>
</dbReference>
<feature type="transmembrane region" description="Helical" evidence="8">
    <location>
        <begin position="113"/>
        <end position="135"/>
    </location>
</feature>
<keyword evidence="3" id="KW-0813">Transport</keyword>
<evidence type="ECO:0000256" key="8">
    <source>
        <dbReference type="SAM" id="Phobius"/>
    </source>
</evidence>
<keyword evidence="6 8" id="KW-1133">Transmembrane helix</keyword>
<feature type="transmembrane region" description="Helical" evidence="8">
    <location>
        <begin position="214"/>
        <end position="235"/>
    </location>
</feature>
<evidence type="ECO:0000256" key="5">
    <source>
        <dbReference type="ARBA" id="ARBA00022692"/>
    </source>
</evidence>
<sequence length="368" mass="42500">MKQIYKISVLHVVLLSMTVIGLKNHVSIIPPLIDTVKRDAWMSVLLSAAIIFPWLFLLVYLQKASQRKSMRNWLEEGIGKTGTNVLLTIIAFYLILMAAFTMVETIQWVNTMFLPRSSFLLLLIIFIILCILLAMTNIQTIVILNVFVLFFVVVFGFFVAFVNIQVKDYELLRPFLEHGFHPVVKGFVFPASGLTELLMFLFIQDQIKKPIKWFHFVIMLIILVGLTMGPLIGAITEFGPTEAAKLLYPAYEEWGLVSIGRFIEHMDFFSIYQWLTGTFIRVGFILYVVSQLLVRRRKKSVWILISPLFFFCCILLSRLDDSQFVEFKGGAFLISTFLFFFILSFVFLFISIFTRKKKTKASHMGEEL</sequence>
<dbReference type="RefSeq" id="WP_378154097.1">
    <property type="nucleotide sequence ID" value="NZ_JBHSEC010000014.1"/>
</dbReference>
<feature type="transmembrane region" description="Helical" evidence="8">
    <location>
        <begin position="331"/>
        <end position="354"/>
    </location>
</feature>
<evidence type="ECO:0000256" key="7">
    <source>
        <dbReference type="ARBA" id="ARBA00023136"/>
    </source>
</evidence>
<feature type="transmembrane region" description="Helical" evidence="8">
    <location>
        <begin position="40"/>
        <end position="61"/>
    </location>
</feature>
<dbReference type="Pfam" id="PF03845">
    <property type="entry name" value="Spore_permease"/>
    <property type="match status" value="1"/>
</dbReference>
<keyword evidence="10" id="KW-1185">Reference proteome</keyword>
<evidence type="ECO:0000256" key="3">
    <source>
        <dbReference type="ARBA" id="ARBA00022448"/>
    </source>
</evidence>
<organism evidence="9 10">
    <name type="scientific">Chungangia koreensis</name>
    <dbReference type="NCBI Taxonomy" id="752657"/>
    <lineage>
        <taxon>Bacteria</taxon>
        <taxon>Bacillati</taxon>
        <taxon>Bacillota</taxon>
        <taxon>Bacilli</taxon>
        <taxon>Lactobacillales</taxon>
        <taxon>Chungangia</taxon>
    </lineage>
</organism>
<comment type="subcellular location">
    <subcellularLocation>
        <location evidence="1">Membrane</location>
        <topology evidence="1">Multi-pass membrane protein</topology>
    </subcellularLocation>
</comment>
<evidence type="ECO:0000313" key="10">
    <source>
        <dbReference type="Proteomes" id="UP001595817"/>
    </source>
</evidence>
<dbReference type="NCBIfam" id="TIGR00912">
    <property type="entry name" value="2A0309"/>
    <property type="match status" value="1"/>
</dbReference>
<evidence type="ECO:0000256" key="4">
    <source>
        <dbReference type="ARBA" id="ARBA00022544"/>
    </source>
</evidence>
<evidence type="ECO:0000256" key="1">
    <source>
        <dbReference type="ARBA" id="ARBA00004141"/>
    </source>
</evidence>
<keyword evidence="5 8" id="KW-0812">Transmembrane</keyword>
<comment type="caution">
    <text evidence="9">The sequence shown here is derived from an EMBL/GenBank/DDBJ whole genome shotgun (WGS) entry which is preliminary data.</text>
</comment>
<evidence type="ECO:0000256" key="2">
    <source>
        <dbReference type="ARBA" id="ARBA00007998"/>
    </source>
</evidence>
<protein>
    <submittedName>
        <fullName evidence="9">Endospore germination permease</fullName>
    </submittedName>
</protein>
<feature type="transmembrane region" description="Helical" evidence="8">
    <location>
        <begin position="142"/>
        <end position="164"/>
    </location>
</feature>
<proteinExistence type="inferred from homology"/>
<dbReference type="EMBL" id="JBHSEC010000014">
    <property type="protein sequence ID" value="MFC4410352.1"/>
    <property type="molecule type" value="Genomic_DNA"/>
</dbReference>
<comment type="similarity">
    <text evidence="2">Belongs to the amino acid-polyamine-organocation (APC) superfamily. Spore germination protein (SGP) (TC 2.A.3.9) family.</text>
</comment>
<evidence type="ECO:0000256" key="6">
    <source>
        <dbReference type="ARBA" id="ARBA00022989"/>
    </source>
</evidence>
<feature type="transmembrane region" description="Helical" evidence="8">
    <location>
        <begin position="82"/>
        <end position="101"/>
    </location>
</feature>
<feature type="transmembrane region" description="Helical" evidence="8">
    <location>
        <begin position="7"/>
        <end position="28"/>
    </location>
</feature>
<feature type="transmembrane region" description="Helical" evidence="8">
    <location>
        <begin position="184"/>
        <end position="202"/>
    </location>
</feature>